<dbReference type="NCBIfam" id="TIGR01003">
    <property type="entry name" value="PTS_HPr_family"/>
    <property type="match status" value="1"/>
</dbReference>
<comment type="subcellular location">
    <subcellularLocation>
        <location evidence="2">Cytoplasm</location>
    </subcellularLocation>
</comment>
<dbReference type="PROSITE" id="PS00369">
    <property type="entry name" value="PTS_HPR_HIS"/>
    <property type="match status" value="1"/>
</dbReference>
<dbReference type="EMBL" id="CP159510">
    <property type="protein sequence ID" value="XCJ17756.1"/>
    <property type="molecule type" value="Genomic_DNA"/>
</dbReference>
<dbReference type="InterPro" id="IPR000032">
    <property type="entry name" value="HPr-like"/>
</dbReference>
<comment type="function">
    <text evidence="1">General (non sugar-specific) component of the phosphoenolpyruvate-dependent sugar phosphotransferase system (sugar PTS). This major carbohydrate active-transport system catalyzes the phosphorylation of incoming sugar substrates concomitantly with their translocation across the cell membrane. The phosphoryl group from phosphoenolpyruvate (PEP) is transferred to the phosphoryl carrier protein HPr by enzyme I. Phospho-HPr then transfers it to the PTS EIIA domain.</text>
</comment>
<evidence type="ECO:0000256" key="2">
    <source>
        <dbReference type="ARBA" id="ARBA00004496"/>
    </source>
</evidence>
<keyword evidence="4" id="KW-0963">Cytoplasm</keyword>
<dbReference type="NCBIfam" id="NF010352">
    <property type="entry name" value="PRK13780.1"/>
    <property type="match status" value="1"/>
</dbReference>
<evidence type="ECO:0000256" key="3">
    <source>
        <dbReference type="ARBA" id="ARBA00020422"/>
    </source>
</evidence>
<reference evidence="8" key="1">
    <citation type="submission" date="2024-06" db="EMBL/GenBank/DDBJ databases">
        <authorList>
            <person name="Fan A."/>
            <person name="Zhang F.Y."/>
            <person name="Zhang L."/>
        </authorList>
    </citation>
    <scope>NUCLEOTIDE SEQUENCE</scope>
    <source>
        <strain evidence="8">Y61</strain>
    </source>
</reference>
<keyword evidence="5" id="KW-0762">Sugar transport</keyword>
<keyword evidence="6" id="KW-0598">Phosphotransferase system</keyword>
<dbReference type="InterPro" id="IPR002114">
    <property type="entry name" value="PTS_HPr_Ser_P_site"/>
</dbReference>
<dbReference type="CDD" id="cd00367">
    <property type="entry name" value="PTS-HPr_like"/>
    <property type="match status" value="1"/>
</dbReference>
<protein>
    <recommendedName>
        <fullName evidence="3">Phosphocarrier protein HPr</fullName>
    </recommendedName>
</protein>
<accession>A0AAU8IHF9</accession>
<evidence type="ECO:0000256" key="4">
    <source>
        <dbReference type="ARBA" id="ARBA00022490"/>
    </source>
</evidence>
<feature type="domain" description="HPr" evidence="7">
    <location>
        <begin position="1"/>
        <end position="89"/>
    </location>
</feature>
<dbReference type="PANTHER" id="PTHR33705">
    <property type="entry name" value="PHOSPHOCARRIER PROTEIN HPR"/>
    <property type="match status" value="1"/>
</dbReference>
<dbReference type="GO" id="GO:0005737">
    <property type="term" value="C:cytoplasm"/>
    <property type="evidence" value="ECO:0007669"/>
    <property type="project" value="UniProtKB-SubCell"/>
</dbReference>
<sequence length="90" mass="9474">MAEQLLKVTSESGVHARPATKLINKASQYSSDLTIESNGKHANLKSIMGVMAMGIQQGAVVKVTARGSDEEDALTGIAEVFISEGLGEKQ</sequence>
<evidence type="ECO:0000256" key="1">
    <source>
        <dbReference type="ARBA" id="ARBA00003681"/>
    </source>
</evidence>
<evidence type="ECO:0000313" key="8">
    <source>
        <dbReference type="EMBL" id="XCJ17756.1"/>
    </source>
</evidence>
<dbReference type="RefSeq" id="WP_129928483.1">
    <property type="nucleotide sequence ID" value="NZ_CP159510.1"/>
</dbReference>
<dbReference type="SUPFAM" id="SSF55594">
    <property type="entry name" value="HPr-like"/>
    <property type="match status" value="1"/>
</dbReference>
<name>A0AAU8IHF9_9BACL</name>
<evidence type="ECO:0000259" key="7">
    <source>
        <dbReference type="PROSITE" id="PS51350"/>
    </source>
</evidence>
<evidence type="ECO:0000256" key="5">
    <source>
        <dbReference type="ARBA" id="ARBA00022597"/>
    </source>
</evidence>
<dbReference type="PROSITE" id="PS51350">
    <property type="entry name" value="PTS_HPR_DOM"/>
    <property type="match status" value="1"/>
</dbReference>
<dbReference type="PRINTS" id="PR00107">
    <property type="entry name" value="PHOSPHOCPHPR"/>
</dbReference>
<dbReference type="InterPro" id="IPR050399">
    <property type="entry name" value="HPr"/>
</dbReference>
<dbReference type="PROSITE" id="PS00589">
    <property type="entry name" value="PTS_HPR_SER"/>
    <property type="match status" value="1"/>
</dbReference>
<dbReference type="Gene3D" id="3.30.1340.10">
    <property type="entry name" value="HPr-like"/>
    <property type="match status" value="1"/>
</dbReference>
<dbReference type="PANTHER" id="PTHR33705:SF2">
    <property type="entry name" value="PHOSPHOCARRIER PROTEIN NPR"/>
    <property type="match status" value="1"/>
</dbReference>
<dbReference type="Pfam" id="PF00381">
    <property type="entry name" value="PTS-HPr"/>
    <property type="match status" value="1"/>
</dbReference>
<dbReference type="InterPro" id="IPR001020">
    <property type="entry name" value="PTS_HPr_His_P_site"/>
</dbReference>
<keyword evidence="5" id="KW-0813">Transport</keyword>
<dbReference type="AlphaFoldDB" id="A0AAU8IHF9"/>
<gene>
    <name evidence="8" type="ORF">ABNN70_04550</name>
</gene>
<dbReference type="InterPro" id="IPR035895">
    <property type="entry name" value="HPr-like_sf"/>
</dbReference>
<proteinExistence type="predicted"/>
<dbReference type="GO" id="GO:0009401">
    <property type="term" value="P:phosphoenolpyruvate-dependent sugar phosphotransferase system"/>
    <property type="evidence" value="ECO:0007669"/>
    <property type="project" value="UniProtKB-KW"/>
</dbReference>
<organism evidence="8">
    <name type="scientific">Sporolactobacillus sp. Y61</name>
    <dbReference type="NCBI Taxonomy" id="3160863"/>
    <lineage>
        <taxon>Bacteria</taxon>
        <taxon>Bacillati</taxon>
        <taxon>Bacillota</taxon>
        <taxon>Bacilli</taxon>
        <taxon>Bacillales</taxon>
        <taxon>Sporolactobacillaceae</taxon>
        <taxon>Sporolactobacillus</taxon>
    </lineage>
</organism>
<evidence type="ECO:0000256" key="6">
    <source>
        <dbReference type="ARBA" id="ARBA00022683"/>
    </source>
</evidence>